<dbReference type="InterPro" id="IPR029044">
    <property type="entry name" value="Nucleotide-diphossugar_trans"/>
</dbReference>
<keyword evidence="2" id="KW-1185">Reference proteome</keyword>
<dbReference type="Gene3D" id="3.90.550.10">
    <property type="entry name" value="Spore Coat Polysaccharide Biosynthesis Protein SpsA, Chain A"/>
    <property type="match status" value="1"/>
</dbReference>
<dbReference type="AlphaFoldDB" id="A0A9C7GE12"/>
<dbReference type="EMBL" id="CAKJTG010000046">
    <property type="protein sequence ID" value="CAG9610676.1"/>
    <property type="molecule type" value="Genomic_DNA"/>
</dbReference>
<evidence type="ECO:0000313" key="2">
    <source>
        <dbReference type="Proteomes" id="UP000789845"/>
    </source>
</evidence>
<dbReference type="Proteomes" id="UP000789845">
    <property type="component" value="Unassembled WGS sequence"/>
</dbReference>
<organism evidence="1 2">
    <name type="scientific">Pseudoneobacillus rhizosphaerae</name>
    <dbReference type="NCBI Taxonomy" id="2880968"/>
    <lineage>
        <taxon>Bacteria</taxon>
        <taxon>Bacillati</taxon>
        <taxon>Bacillota</taxon>
        <taxon>Bacilli</taxon>
        <taxon>Bacillales</taxon>
        <taxon>Bacillaceae</taxon>
        <taxon>Pseudoneobacillus</taxon>
    </lineage>
</organism>
<name>A0A9C7GE12_9BACI</name>
<dbReference type="CDD" id="cd00761">
    <property type="entry name" value="Glyco_tranf_GTA_type"/>
    <property type="match status" value="1"/>
</dbReference>
<accession>A0A9C7GE12</accession>
<gene>
    <name evidence="1" type="ORF">NEOCIP111885_04451</name>
</gene>
<sequence length="88" mass="10308">MPYYSFVLLCFNKWNLTKQAITTLIESLNPSYFEWGIELIIVNYGSVDETKFSLIKMERKYKDKLQMKTVHLDEIIGYPVGINSGLEH</sequence>
<protein>
    <recommendedName>
        <fullName evidence="3">Glycosyltransferase</fullName>
    </recommendedName>
</protein>
<dbReference type="RefSeq" id="WP_230499036.1">
    <property type="nucleotide sequence ID" value="NZ_CAKJTG010000046.1"/>
</dbReference>
<comment type="caution">
    <text evidence="1">The sequence shown here is derived from an EMBL/GenBank/DDBJ whole genome shotgun (WGS) entry which is preliminary data.</text>
</comment>
<evidence type="ECO:0000313" key="1">
    <source>
        <dbReference type="EMBL" id="CAG9610676.1"/>
    </source>
</evidence>
<dbReference type="SUPFAM" id="SSF53448">
    <property type="entry name" value="Nucleotide-diphospho-sugar transferases"/>
    <property type="match status" value="1"/>
</dbReference>
<evidence type="ECO:0008006" key="3">
    <source>
        <dbReference type="Google" id="ProtNLM"/>
    </source>
</evidence>
<reference evidence="1" key="1">
    <citation type="submission" date="2021-10" db="EMBL/GenBank/DDBJ databases">
        <authorList>
            <person name="Criscuolo A."/>
        </authorList>
    </citation>
    <scope>NUCLEOTIDE SEQUENCE</scope>
    <source>
        <strain evidence="1">CIP111885</strain>
    </source>
</reference>
<proteinExistence type="predicted"/>